<dbReference type="Gene3D" id="2.80.10.50">
    <property type="match status" value="1"/>
</dbReference>
<keyword evidence="4" id="KW-1185">Reference proteome</keyword>
<evidence type="ECO:0000313" key="3">
    <source>
        <dbReference type="EMBL" id="MEK8034453.1"/>
    </source>
</evidence>
<dbReference type="CDD" id="cd00161">
    <property type="entry name" value="beta-trefoil_Ricin-like"/>
    <property type="match status" value="1"/>
</dbReference>
<sequence>MKTTRSPFIVRRHWAAAAALAATLSTTVAGAATTVAPYFETWAYWGGYTPTTLMEAKNNGGVMGATMAFGVSDNGSCQLGGGMENLMSGSGLADILAFQSAGGKAILSFGGASGTYLEAACSEDAMYSMIRNIIDTTKAKALDFDIEGSQLDNTSLNSRRNNVIKRLQATYPGLYVSFTLPVDPTGLPGSAVTLLRSAQNAGVVTSVVNIMAMDYGRDADQGRPMGDLAIMAANATFNQIKGIYTGKTDAQLWAMIGITPMIGVNDVQSEVFRQSDATQVTTFAKEKGLGLLAYWALQRDMPGGSDYNNYSLVNNYAYEFYDLFSGGGGGGGSVEDGRYLIKSTFSGKCFEVQGGSRDDSAQIIQMKCRSVGKQRFDVKDMGGGNYRMLNQRSGKAIDIEASSNADGAKVQQYTDNGTGAQRFEFVSTGVAGEYTIVNQHSGKCLDVADKSQQDGTKIQQWTCTGGANQKFRLKKQ</sequence>
<dbReference type="Gene3D" id="3.20.20.80">
    <property type="entry name" value="Glycosidases"/>
    <property type="match status" value="1"/>
</dbReference>
<dbReference type="EMBL" id="JBBUTG010000029">
    <property type="protein sequence ID" value="MEK8034453.1"/>
    <property type="molecule type" value="Genomic_DNA"/>
</dbReference>
<dbReference type="PANTHER" id="PTHR42976">
    <property type="entry name" value="BIFUNCTIONAL CHITINASE/LYSOZYME-RELATED"/>
    <property type="match status" value="1"/>
</dbReference>
<evidence type="ECO:0000259" key="2">
    <source>
        <dbReference type="PROSITE" id="PS51910"/>
    </source>
</evidence>
<name>A0ABU9C191_9BURK</name>
<feature type="chain" id="PRO_5045373738" evidence="1">
    <location>
        <begin position="32"/>
        <end position="476"/>
    </location>
</feature>
<protein>
    <submittedName>
        <fullName evidence="3">RICIN domain-containing protein</fullName>
    </submittedName>
</protein>
<dbReference type="SUPFAM" id="SSF50370">
    <property type="entry name" value="Ricin B-like lectins"/>
    <property type="match status" value="1"/>
</dbReference>
<evidence type="ECO:0000313" key="4">
    <source>
        <dbReference type="Proteomes" id="UP001371218"/>
    </source>
</evidence>
<proteinExistence type="predicted"/>
<dbReference type="PANTHER" id="PTHR42976:SF1">
    <property type="entry name" value="GH18 DOMAIN-CONTAINING PROTEIN-RELATED"/>
    <property type="match status" value="1"/>
</dbReference>
<dbReference type="RefSeq" id="WP_341428882.1">
    <property type="nucleotide sequence ID" value="NZ_JBBUTG010000029.1"/>
</dbReference>
<dbReference type="PROSITE" id="PS50231">
    <property type="entry name" value="RICIN_B_LECTIN"/>
    <property type="match status" value="1"/>
</dbReference>
<dbReference type="SUPFAM" id="SSF51445">
    <property type="entry name" value="(Trans)glycosidases"/>
    <property type="match status" value="1"/>
</dbReference>
<dbReference type="SMART" id="SM00458">
    <property type="entry name" value="RICIN"/>
    <property type="match status" value="1"/>
</dbReference>
<organism evidence="3 4">
    <name type="scientific">Ideonella lacteola</name>
    <dbReference type="NCBI Taxonomy" id="2984193"/>
    <lineage>
        <taxon>Bacteria</taxon>
        <taxon>Pseudomonadati</taxon>
        <taxon>Pseudomonadota</taxon>
        <taxon>Betaproteobacteria</taxon>
        <taxon>Burkholderiales</taxon>
        <taxon>Sphaerotilaceae</taxon>
        <taxon>Ideonella</taxon>
    </lineage>
</organism>
<dbReference type="InterPro" id="IPR035992">
    <property type="entry name" value="Ricin_B-like_lectins"/>
</dbReference>
<evidence type="ECO:0000256" key="1">
    <source>
        <dbReference type="SAM" id="SignalP"/>
    </source>
</evidence>
<dbReference type="InterPro" id="IPR001223">
    <property type="entry name" value="Glyco_hydro18_cat"/>
</dbReference>
<keyword evidence="1" id="KW-0732">Signal</keyword>
<gene>
    <name evidence="3" type="ORF">AACH06_26795</name>
</gene>
<feature type="domain" description="GH18" evidence="2">
    <location>
        <begin position="33"/>
        <end position="323"/>
    </location>
</feature>
<feature type="signal peptide" evidence="1">
    <location>
        <begin position="1"/>
        <end position="31"/>
    </location>
</feature>
<dbReference type="InterPro" id="IPR052750">
    <property type="entry name" value="GH18_Chitinase"/>
</dbReference>
<dbReference type="PROSITE" id="PS51910">
    <property type="entry name" value="GH18_2"/>
    <property type="match status" value="1"/>
</dbReference>
<reference evidence="3 4" key="1">
    <citation type="submission" date="2024-04" db="EMBL/GenBank/DDBJ databases">
        <title>Novel species of the genus Ideonella isolated from streams.</title>
        <authorList>
            <person name="Lu H."/>
        </authorList>
    </citation>
    <scope>NUCLEOTIDE SEQUENCE [LARGE SCALE GENOMIC DNA]</scope>
    <source>
        <strain evidence="3 4">DXS29W</strain>
    </source>
</reference>
<dbReference type="Proteomes" id="UP001371218">
    <property type="component" value="Unassembled WGS sequence"/>
</dbReference>
<comment type="caution">
    <text evidence="3">The sequence shown here is derived from an EMBL/GenBank/DDBJ whole genome shotgun (WGS) entry which is preliminary data.</text>
</comment>
<dbReference type="CDD" id="cd06543">
    <property type="entry name" value="GH18_PF-ChiA-like"/>
    <property type="match status" value="1"/>
</dbReference>
<accession>A0ABU9C191</accession>
<dbReference type="Pfam" id="PF00652">
    <property type="entry name" value="Ricin_B_lectin"/>
    <property type="match status" value="1"/>
</dbReference>
<dbReference type="InterPro" id="IPR017853">
    <property type="entry name" value="GH"/>
</dbReference>
<dbReference type="InterPro" id="IPR000772">
    <property type="entry name" value="Ricin_B_lectin"/>
</dbReference>